<comment type="caution">
    <text evidence="1">The sequence shown here is derived from an EMBL/GenBank/DDBJ whole genome shotgun (WGS) entry which is preliminary data.</text>
</comment>
<sequence length="130" mass="14817">MVPLIAITTTSADRGPENVTYNSASWSSDQPHSCSIPTDQLWHPHLVPWIQNEHSPWHDVCICTQTFPGRRDSADTQLIREYKKPIAGRPIQHHQIPDNQRSILTTPTLVNTFTRPQNNLKDRMLSKPTS</sequence>
<evidence type="ECO:0000313" key="1">
    <source>
        <dbReference type="EMBL" id="KAF8562614.1"/>
    </source>
</evidence>
<gene>
    <name evidence="1" type="ORF">P879_05777</name>
</gene>
<accession>A0A8T0D6K2</accession>
<reference evidence="1 2" key="1">
    <citation type="submission" date="2019-07" db="EMBL/GenBank/DDBJ databases">
        <title>Annotation for the trematode Paragonimus westermani.</title>
        <authorList>
            <person name="Choi Y.-J."/>
        </authorList>
    </citation>
    <scope>NUCLEOTIDE SEQUENCE [LARGE SCALE GENOMIC DNA]</scope>
    <source>
        <strain evidence="1">180907_Pwestermani</strain>
    </source>
</reference>
<evidence type="ECO:0000313" key="2">
    <source>
        <dbReference type="Proteomes" id="UP000699462"/>
    </source>
</evidence>
<keyword evidence="2" id="KW-1185">Reference proteome</keyword>
<name>A0A8T0D6K2_9TREM</name>
<organism evidence="1 2">
    <name type="scientific">Paragonimus westermani</name>
    <dbReference type="NCBI Taxonomy" id="34504"/>
    <lineage>
        <taxon>Eukaryota</taxon>
        <taxon>Metazoa</taxon>
        <taxon>Spiralia</taxon>
        <taxon>Lophotrochozoa</taxon>
        <taxon>Platyhelminthes</taxon>
        <taxon>Trematoda</taxon>
        <taxon>Digenea</taxon>
        <taxon>Plagiorchiida</taxon>
        <taxon>Troglotremata</taxon>
        <taxon>Troglotrematidae</taxon>
        <taxon>Paragonimus</taxon>
    </lineage>
</organism>
<dbReference type="AlphaFoldDB" id="A0A8T0D6K2"/>
<dbReference type="OrthoDB" id="10292325at2759"/>
<proteinExistence type="predicted"/>
<dbReference type="EMBL" id="JTDF01018704">
    <property type="protein sequence ID" value="KAF8562614.1"/>
    <property type="molecule type" value="Genomic_DNA"/>
</dbReference>
<dbReference type="Proteomes" id="UP000699462">
    <property type="component" value="Unassembled WGS sequence"/>
</dbReference>
<protein>
    <submittedName>
        <fullName evidence="1">Uncharacterized protein</fullName>
    </submittedName>
</protein>